<organism evidence="1 2">
    <name type="scientific">Paremcibacter congregatus</name>
    <dbReference type="NCBI Taxonomy" id="2043170"/>
    <lineage>
        <taxon>Bacteria</taxon>
        <taxon>Pseudomonadati</taxon>
        <taxon>Pseudomonadota</taxon>
        <taxon>Alphaproteobacteria</taxon>
        <taxon>Emcibacterales</taxon>
        <taxon>Emcibacteraceae</taxon>
        <taxon>Paremcibacter</taxon>
    </lineage>
</organism>
<proteinExistence type="predicted"/>
<evidence type="ECO:0000313" key="1">
    <source>
        <dbReference type="EMBL" id="PHZ85470.1"/>
    </source>
</evidence>
<dbReference type="RefSeq" id="WP_099471982.1">
    <property type="nucleotide sequence ID" value="NZ_CP041025.1"/>
</dbReference>
<sequence>MNNEYIPLPRTWCGPLMKNITPSIRASGCATTKTINLYLEIDTHSVCAPFVQRIGVTDEQISSLICQLEAARTDVKNGEQAAA</sequence>
<reference evidence="1 2" key="1">
    <citation type="submission" date="2017-10" db="EMBL/GenBank/DDBJ databases">
        <title>Frigbacter circumglobatus gen. nov. sp. nov., isolated from sediment cultured in situ.</title>
        <authorList>
            <person name="Zhao Z."/>
        </authorList>
    </citation>
    <scope>NUCLEOTIDE SEQUENCE [LARGE SCALE GENOMIC DNA]</scope>
    <source>
        <strain evidence="1 2">ZYL</strain>
    </source>
</reference>
<gene>
    <name evidence="1" type="ORF">CRD36_06650</name>
</gene>
<dbReference type="EMBL" id="PDEM01000013">
    <property type="protein sequence ID" value="PHZ85470.1"/>
    <property type="molecule type" value="Genomic_DNA"/>
</dbReference>
<dbReference type="InParanoid" id="A0A2G4YT92"/>
<protein>
    <submittedName>
        <fullName evidence="1">Uncharacterized protein</fullName>
    </submittedName>
</protein>
<comment type="caution">
    <text evidence="1">The sequence shown here is derived from an EMBL/GenBank/DDBJ whole genome shotgun (WGS) entry which is preliminary data.</text>
</comment>
<name>A0A2G4YT92_9PROT</name>
<evidence type="ECO:0000313" key="2">
    <source>
        <dbReference type="Proteomes" id="UP000229730"/>
    </source>
</evidence>
<dbReference type="Proteomes" id="UP000229730">
    <property type="component" value="Unassembled WGS sequence"/>
</dbReference>
<dbReference type="AlphaFoldDB" id="A0A2G4YT92"/>
<keyword evidence="2" id="KW-1185">Reference proteome</keyword>
<accession>A0A2G4YT92</accession>